<dbReference type="EMBL" id="FNBP01000008">
    <property type="protein sequence ID" value="SDG49639.1"/>
    <property type="molecule type" value="Genomic_DNA"/>
</dbReference>
<sequence length="97" mass="10436">MDNSPKSSPVLAGIALLGAGLLIRQWQPAALRLPEPENHSRRDRGLHRAARKSRDGLAGLLPSNLTGSVARSLMVMGAGLITVRLLDLLVDDSEQLY</sequence>
<dbReference type="STRING" id="218672.SAMN04489759_10881"/>
<dbReference type="OrthoDB" id="7870598at2"/>
<keyword evidence="2" id="KW-1185">Reference proteome</keyword>
<gene>
    <name evidence="1" type="ORF">SAMN04489759_10881</name>
</gene>
<protein>
    <submittedName>
        <fullName evidence="1">Uncharacterized protein</fullName>
    </submittedName>
</protein>
<dbReference type="AlphaFoldDB" id="A0A1G7UR87"/>
<proteinExistence type="predicted"/>
<organism evidence="1 2">
    <name type="scientific">Sulfitobacter delicatus</name>
    <dbReference type="NCBI Taxonomy" id="218672"/>
    <lineage>
        <taxon>Bacteria</taxon>
        <taxon>Pseudomonadati</taxon>
        <taxon>Pseudomonadota</taxon>
        <taxon>Alphaproteobacteria</taxon>
        <taxon>Rhodobacterales</taxon>
        <taxon>Roseobacteraceae</taxon>
        <taxon>Sulfitobacter</taxon>
    </lineage>
</organism>
<dbReference type="RefSeq" id="WP_093743294.1">
    <property type="nucleotide sequence ID" value="NZ_FNBP01000008.1"/>
</dbReference>
<name>A0A1G7UR87_9RHOB</name>
<dbReference type="Proteomes" id="UP000199399">
    <property type="component" value="Unassembled WGS sequence"/>
</dbReference>
<evidence type="ECO:0000313" key="2">
    <source>
        <dbReference type="Proteomes" id="UP000199399"/>
    </source>
</evidence>
<reference evidence="2" key="1">
    <citation type="submission" date="2016-10" db="EMBL/GenBank/DDBJ databases">
        <authorList>
            <person name="Varghese N."/>
            <person name="Submissions S."/>
        </authorList>
    </citation>
    <scope>NUCLEOTIDE SEQUENCE [LARGE SCALE GENOMIC DNA]</scope>
    <source>
        <strain evidence="2">DSM 16477</strain>
    </source>
</reference>
<evidence type="ECO:0000313" key="1">
    <source>
        <dbReference type="EMBL" id="SDG49639.1"/>
    </source>
</evidence>
<accession>A0A1G7UR87</accession>